<name>A0AAW0BJ76_9AGAR</name>
<sequence>MNVIRCVLLGNDGVGKTCLATSFAENRFSENPVPSVYHLSVRKTLHLNSIPTPYIVTLTDPHPASPPFAPILPKSRFAAIAKTADPNYVYRPPLRIPDDVDVFIVCFSVAARLSFAAVRDRYIREARHFCEGVPCVVVGTKSDMREAAGRGGGGDANQSADEGLVTTAQGERIAWEVGAEAYAECSARTREGVPEVFDKAAYAAVEYLAQKRRREHERDEELELEPVKQRRTKGCIVM</sequence>
<evidence type="ECO:0000256" key="1">
    <source>
        <dbReference type="ARBA" id="ARBA00022741"/>
    </source>
</evidence>
<dbReference type="CDD" id="cd00157">
    <property type="entry name" value="Rho"/>
    <property type="match status" value="1"/>
</dbReference>
<protein>
    <submittedName>
        <fullName evidence="3">P-loop containing nucleoside triphosphate hydrolase protein</fullName>
    </submittedName>
</protein>
<keyword evidence="2" id="KW-0342">GTP-binding</keyword>
<dbReference type="PANTHER" id="PTHR24072">
    <property type="entry name" value="RHO FAMILY GTPASE"/>
    <property type="match status" value="1"/>
</dbReference>
<accession>A0AAW0BJ76</accession>
<reference evidence="3 4" key="1">
    <citation type="journal article" date="2024" name="J Genomics">
        <title>Draft genome sequencing and assembly of Favolaschia claudopus CIRM-BRFM 2984 isolated from oak limbs.</title>
        <authorList>
            <person name="Navarro D."/>
            <person name="Drula E."/>
            <person name="Chaduli D."/>
            <person name="Cazenave R."/>
            <person name="Ahrendt S."/>
            <person name="Wang J."/>
            <person name="Lipzen A."/>
            <person name="Daum C."/>
            <person name="Barry K."/>
            <person name="Grigoriev I.V."/>
            <person name="Favel A."/>
            <person name="Rosso M.N."/>
            <person name="Martin F."/>
        </authorList>
    </citation>
    <scope>NUCLEOTIDE SEQUENCE [LARGE SCALE GENOMIC DNA]</scope>
    <source>
        <strain evidence="3 4">CIRM-BRFM 2984</strain>
    </source>
</reference>
<dbReference type="SMART" id="SM00175">
    <property type="entry name" value="RAB"/>
    <property type="match status" value="1"/>
</dbReference>
<dbReference type="EMBL" id="JAWWNJ010000032">
    <property type="protein sequence ID" value="KAK7026287.1"/>
    <property type="molecule type" value="Genomic_DNA"/>
</dbReference>
<dbReference type="SMART" id="SM00173">
    <property type="entry name" value="RAS"/>
    <property type="match status" value="1"/>
</dbReference>
<evidence type="ECO:0000313" key="3">
    <source>
        <dbReference type="EMBL" id="KAK7026287.1"/>
    </source>
</evidence>
<dbReference type="PRINTS" id="PR00449">
    <property type="entry name" value="RASTRNSFRMNG"/>
</dbReference>
<keyword evidence="1" id="KW-0547">Nucleotide-binding</keyword>
<dbReference type="SUPFAM" id="SSF52540">
    <property type="entry name" value="P-loop containing nucleoside triphosphate hydrolases"/>
    <property type="match status" value="1"/>
</dbReference>
<dbReference type="GO" id="GO:0005525">
    <property type="term" value="F:GTP binding"/>
    <property type="evidence" value="ECO:0007669"/>
    <property type="project" value="UniProtKB-KW"/>
</dbReference>
<keyword evidence="3" id="KW-0378">Hydrolase</keyword>
<evidence type="ECO:0000313" key="4">
    <source>
        <dbReference type="Proteomes" id="UP001362999"/>
    </source>
</evidence>
<dbReference type="InterPro" id="IPR027417">
    <property type="entry name" value="P-loop_NTPase"/>
</dbReference>
<evidence type="ECO:0000256" key="2">
    <source>
        <dbReference type="ARBA" id="ARBA00023134"/>
    </source>
</evidence>
<dbReference type="AlphaFoldDB" id="A0AAW0BJ76"/>
<organism evidence="3 4">
    <name type="scientific">Favolaschia claudopus</name>
    <dbReference type="NCBI Taxonomy" id="2862362"/>
    <lineage>
        <taxon>Eukaryota</taxon>
        <taxon>Fungi</taxon>
        <taxon>Dikarya</taxon>
        <taxon>Basidiomycota</taxon>
        <taxon>Agaricomycotina</taxon>
        <taxon>Agaricomycetes</taxon>
        <taxon>Agaricomycetidae</taxon>
        <taxon>Agaricales</taxon>
        <taxon>Marasmiineae</taxon>
        <taxon>Mycenaceae</taxon>
        <taxon>Favolaschia</taxon>
    </lineage>
</organism>
<dbReference type="Pfam" id="PF00071">
    <property type="entry name" value="Ras"/>
    <property type="match status" value="2"/>
</dbReference>
<dbReference type="PROSITE" id="PS51420">
    <property type="entry name" value="RHO"/>
    <property type="match status" value="1"/>
</dbReference>
<dbReference type="PROSITE" id="PS51419">
    <property type="entry name" value="RAB"/>
    <property type="match status" value="1"/>
</dbReference>
<dbReference type="SMART" id="SM00174">
    <property type="entry name" value="RHO"/>
    <property type="match status" value="1"/>
</dbReference>
<dbReference type="Proteomes" id="UP001362999">
    <property type="component" value="Unassembled WGS sequence"/>
</dbReference>
<comment type="caution">
    <text evidence="3">The sequence shown here is derived from an EMBL/GenBank/DDBJ whole genome shotgun (WGS) entry which is preliminary data.</text>
</comment>
<gene>
    <name evidence="3" type="ORF">R3P38DRAFT_1037239</name>
</gene>
<dbReference type="GO" id="GO:0007264">
    <property type="term" value="P:small GTPase-mediated signal transduction"/>
    <property type="evidence" value="ECO:0007669"/>
    <property type="project" value="InterPro"/>
</dbReference>
<dbReference type="Gene3D" id="3.40.50.300">
    <property type="entry name" value="P-loop containing nucleotide triphosphate hydrolases"/>
    <property type="match status" value="1"/>
</dbReference>
<keyword evidence="4" id="KW-1185">Reference proteome</keyword>
<dbReference type="InterPro" id="IPR001806">
    <property type="entry name" value="Small_GTPase"/>
</dbReference>
<dbReference type="InterPro" id="IPR003578">
    <property type="entry name" value="Small_GTPase_Rho"/>
</dbReference>
<dbReference type="GO" id="GO:0003924">
    <property type="term" value="F:GTPase activity"/>
    <property type="evidence" value="ECO:0007669"/>
    <property type="project" value="InterPro"/>
</dbReference>
<proteinExistence type="predicted"/>